<reference evidence="2" key="1">
    <citation type="submission" date="2023-06" db="EMBL/GenBank/DDBJ databases">
        <authorList>
            <person name="Delattre M."/>
        </authorList>
    </citation>
    <scope>NUCLEOTIDE SEQUENCE</scope>
    <source>
        <strain evidence="2">AF72</strain>
    </source>
</reference>
<dbReference type="AlphaFoldDB" id="A0AA36CG19"/>
<keyword evidence="3" id="KW-1185">Reference proteome</keyword>
<protein>
    <submittedName>
        <fullName evidence="2">Uncharacterized protein</fullName>
    </submittedName>
</protein>
<feature type="chain" id="PRO_5041399870" evidence="1">
    <location>
        <begin position="19"/>
        <end position="167"/>
    </location>
</feature>
<gene>
    <name evidence="2" type="ORF">MSPICULIGERA_LOCUS6233</name>
</gene>
<accession>A0AA36CG19</accession>
<comment type="caution">
    <text evidence="2">The sequence shown here is derived from an EMBL/GenBank/DDBJ whole genome shotgun (WGS) entry which is preliminary data.</text>
</comment>
<name>A0AA36CG19_9BILA</name>
<feature type="non-terminal residue" evidence="2">
    <location>
        <position position="1"/>
    </location>
</feature>
<evidence type="ECO:0000313" key="2">
    <source>
        <dbReference type="EMBL" id="CAJ0567691.1"/>
    </source>
</evidence>
<dbReference type="Proteomes" id="UP001177023">
    <property type="component" value="Unassembled WGS sequence"/>
</dbReference>
<sequence>MRKLTLLFIVFGLYSSFASPAWDTVELPSLLAQVRLLSSLHLPTQPRAGRDGGDPYADGIFCGDIDDLLWYNIDEMRDDLLTIQNETTNVQNRTELALSLAKRLEARAGIKNLRAKTKIFACDGERLSTRFVRVGSCLEALNTTKVFEPCGYLVDKLNATSELENEM</sequence>
<feature type="signal peptide" evidence="1">
    <location>
        <begin position="1"/>
        <end position="18"/>
    </location>
</feature>
<organism evidence="2 3">
    <name type="scientific">Mesorhabditis spiculigera</name>
    <dbReference type="NCBI Taxonomy" id="96644"/>
    <lineage>
        <taxon>Eukaryota</taxon>
        <taxon>Metazoa</taxon>
        <taxon>Ecdysozoa</taxon>
        <taxon>Nematoda</taxon>
        <taxon>Chromadorea</taxon>
        <taxon>Rhabditida</taxon>
        <taxon>Rhabditina</taxon>
        <taxon>Rhabditomorpha</taxon>
        <taxon>Rhabditoidea</taxon>
        <taxon>Rhabditidae</taxon>
        <taxon>Mesorhabditinae</taxon>
        <taxon>Mesorhabditis</taxon>
    </lineage>
</organism>
<keyword evidence="1" id="KW-0732">Signal</keyword>
<proteinExistence type="predicted"/>
<dbReference type="EMBL" id="CATQJA010001534">
    <property type="protein sequence ID" value="CAJ0567691.1"/>
    <property type="molecule type" value="Genomic_DNA"/>
</dbReference>
<evidence type="ECO:0000313" key="3">
    <source>
        <dbReference type="Proteomes" id="UP001177023"/>
    </source>
</evidence>
<evidence type="ECO:0000256" key="1">
    <source>
        <dbReference type="SAM" id="SignalP"/>
    </source>
</evidence>